<feature type="compositionally biased region" description="Basic and acidic residues" evidence="1">
    <location>
        <begin position="57"/>
        <end position="73"/>
    </location>
</feature>
<feature type="region of interest" description="Disordered" evidence="1">
    <location>
        <begin position="31"/>
        <end position="102"/>
    </location>
</feature>
<protein>
    <submittedName>
        <fullName evidence="2">MEQ protein</fullName>
    </submittedName>
</protein>
<proteinExistence type="predicted"/>
<feature type="compositionally biased region" description="Low complexity" evidence="1">
    <location>
        <begin position="40"/>
        <end position="55"/>
    </location>
</feature>
<organism evidence="2">
    <name type="scientific">Gallid alphaherpesvirus 2</name>
    <dbReference type="NCBI Taxonomy" id="10390"/>
    <lineage>
        <taxon>Viruses</taxon>
        <taxon>Duplodnaviria</taxon>
        <taxon>Heunggongvirae</taxon>
        <taxon>Peploviricota</taxon>
        <taxon>Herviviricetes</taxon>
        <taxon>Herpesvirales</taxon>
        <taxon>Orthoherpesviridae</taxon>
        <taxon>Alphaherpesvirinae</taxon>
        <taxon>Mardivirus</taxon>
        <taxon>Mardivirus gallidalpha2</taxon>
    </lineage>
</organism>
<dbReference type="EMBL" id="FJ620900">
    <property type="protein sequence ID" value="ACN29375.1"/>
    <property type="molecule type" value="Genomic_DNA"/>
</dbReference>
<evidence type="ECO:0000256" key="1">
    <source>
        <dbReference type="SAM" id="MobiDB-lite"/>
    </source>
</evidence>
<accession>C0KLZ2</accession>
<name>C0KLZ2_9ALPH</name>
<sequence length="325" mass="35498">MSQELHIISFPYTLVARSVPHRSFSRVDFETEIREKSRHPQQPLQTPLPRPIGGETEAGKEEKKESRRSEKTQGADVLCRQTPNMRAAEGQTPTGNSRSKDVHVPACTVGLSASLPYGGTPNGDPWTAYRPARSRSTSHLHSSTSLTGNLTLHIAPVPNLLSVPPLLPIRRNFAPSSARPHHLPSLLPILSTLRGLPPPTSYLYPPSSRCGGALRQLCSTPPPPSVLPILSAALPSFHSRRASSLHCVLLPGCNPPSPGTVYAQLCPVVQAPPFTHHSHIRLRSRKGPKLVLPRIPNRIPCIRTRFISVPSVPLLYGLVFFTLET</sequence>
<evidence type="ECO:0000313" key="2">
    <source>
        <dbReference type="EMBL" id="ACN29375.1"/>
    </source>
</evidence>
<reference evidence="2" key="1">
    <citation type="submission" date="2009-01" db="EMBL/GenBank/DDBJ databases">
        <title>Molecular epidemiology of MEQ gene of Marek's disease viruses from India.</title>
        <authorList>
            <person name="Raja A."/>
            <person name="Dhinakar Raj G."/>
            <person name="Kumanan K."/>
        </authorList>
    </citation>
    <scope>NUCLEOTIDE SEQUENCE</scope>
    <source>
        <strain evidence="2">Ind-TN01-06</strain>
    </source>
</reference>